<dbReference type="InterPro" id="IPR001001">
    <property type="entry name" value="DNA_polIII_beta"/>
</dbReference>
<evidence type="ECO:0000256" key="6">
    <source>
        <dbReference type="ARBA" id="ARBA00022705"/>
    </source>
</evidence>
<dbReference type="EMBL" id="PEMH01000380">
    <property type="protein sequence ID" value="RTH97201.1"/>
    <property type="molecule type" value="Genomic_DNA"/>
</dbReference>
<dbReference type="PANTHER" id="PTHR30478">
    <property type="entry name" value="DNA POLYMERASE III SUBUNIT BETA"/>
    <property type="match status" value="1"/>
</dbReference>
<evidence type="ECO:0000256" key="3">
    <source>
        <dbReference type="ARBA" id="ARBA00022490"/>
    </source>
</evidence>
<dbReference type="GO" id="GO:0003677">
    <property type="term" value="F:DNA binding"/>
    <property type="evidence" value="ECO:0007669"/>
    <property type="project" value="UniProtKB-KW"/>
</dbReference>
<protein>
    <submittedName>
        <fullName evidence="9">Uncharacterized protein</fullName>
    </submittedName>
</protein>
<evidence type="ECO:0000256" key="5">
    <source>
        <dbReference type="ARBA" id="ARBA00022695"/>
    </source>
</evidence>
<evidence type="ECO:0000256" key="4">
    <source>
        <dbReference type="ARBA" id="ARBA00022679"/>
    </source>
</evidence>
<evidence type="ECO:0000256" key="8">
    <source>
        <dbReference type="ARBA" id="ARBA00023125"/>
    </source>
</evidence>
<evidence type="ECO:0000313" key="9">
    <source>
        <dbReference type="EMBL" id="RTH97201.1"/>
    </source>
</evidence>
<keyword evidence="3" id="KW-0963">Cytoplasm</keyword>
<dbReference type="Gene3D" id="3.10.150.10">
    <property type="entry name" value="DNA Polymerase III, subunit A, domain 2"/>
    <property type="match status" value="2"/>
</dbReference>
<dbReference type="PANTHER" id="PTHR30478:SF0">
    <property type="entry name" value="BETA SLIDING CLAMP"/>
    <property type="match status" value="1"/>
</dbReference>
<reference evidence="9 10" key="1">
    <citation type="journal article" date="2019" name="Extremophiles">
        <title>Biogeography of thermophiles and predominance of Thermus scotoductus in domestic water heaters.</title>
        <authorList>
            <person name="Wilpiszeski R.L."/>
            <person name="Zhang Z."/>
            <person name="House C.H."/>
        </authorList>
    </citation>
    <scope>NUCLEOTIDE SEQUENCE [LARGE SCALE GENOMIC DNA]</scope>
    <source>
        <strain evidence="9 10">16_S16</strain>
    </source>
</reference>
<dbReference type="GO" id="GO:0006271">
    <property type="term" value="P:DNA strand elongation involved in DNA replication"/>
    <property type="evidence" value="ECO:0007669"/>
    <property type="project" value="TreeGrafter"/>
</dbReference>
<evidence type="ECO:0000256" key="7">
    <source>
        <dbReference type="ARBA" id="ARBA00022932"/>
    </source>
</evidence>
<keyword evidence="7" id="KW-0239">DNA-directed DNA polymerase</keyword>
<evidence type="ECO:0000313" key="10">
    <source>
        <dbReference type="Proteomes" id="UP000288347"/>
    </source>
</evidence>
<gene>
    <name evidence="9" type="ORF">CSW29_11865</name>
</gene>
<accession>A0A430UEB9</accession>
<keyword evidence="8" id="KW-0238">DNA-binding</keyword>
<evidence type="ECO:0000256" key="2">
    <source>
        <dbReference type="ARBA" id="ARBA00010752"/>
    </source>
</evidence>
<dbReference type="GO" id="GO:0003887">
    <property type="term" value="F:DNA-directed DNA polymerase activity"/>
    <property type="evidence" value="ECO:0007669"/>
    <property type="project" value="UniProtKB-KW"/>
</dbReference>
<organism evidence="9 10">
    <name type="scientific">Thermus scotoductus</name>
    <dbReference type="NCBI Taxonomy" id="37636"/>
    <lineage>
        <taxon>Bacteria</taxon>
        <taxon>Thermotogati</taxon>
        <taxon>Deinococcota</taxon>
        <taxon>Deinococci</taxon>
        <taxon>Thermales</taxon>
        <taxon>Thermaceae</taxon>
        <taxon>Thermus</taxon>
    </lineage>
</organism>
<keyword evidence="6" id="KW-0235">DNA replication</keyword>
<dbReference type="SMART" id="SM00480">
    <property type="entry name" value="POL3Bc"/>
    <property type="match status" value="1"/>
</dbReference>
<dbReference type="GO" id="GO:0009360">
    <property type="term" value="C:DNA polymerase III complex"/>
    <property type="evidence" value="ECO:0007669"/>
    <property type="project" value="InterPro"/>
</dbReference>
<comment type="subcellular location">
    <subcellularLocation>
        <location evidence="1">Cytoplasm</location>
    </subcellularLocation>
</comment>
<dbReference type="SUPFAM" id="SSF55979">
    <property type="entry name" value="DNA clamp"/>
    <property type="match status" value="1"/>
</dbReference>
<name>A0A430UEB9_THESC</name>
<comment type="caution">
    <text evidence="9">The sequence shown here is derived from an EMBL/GenBank/DDBJ whole genome shotgun (WGS) entry which is preliminary data.</text>
</comment>
<keyword evidence="4" id="KW-0808">Transferase</keyword>
<dbReference type="InterPro" id="IPR046938">
    <property type="entry name" value="DNA_clamp_sf"/>
</dbReference>
<dbReference type="Proteomes" id="UP000288347">
    <property type="component" value="Unassembled WGS sequence"/>
</dbReference>
<proteinExistence type="inferred from homology"/>
<keyword evidence="5" id="KW-0548">Nucleotidyltransferase</keyword>
<sequence>MAKVAERREACPKEVDMAKVERREALLERLAGKGPLLAAMQRVTVVDTEGGLEVRGLSLRPLEAEIRLRFRGSALGLPQSVTLPGPLWGEALERPVREVALEGKEVRFGGEGFRFALTPLAPEEEVEFALLQGTVPGQAAQGEGASFVQALLAVRHAAERGERLGSHLQGVAVDLGEGTLEVAATDGYRLAHVRLLGSGDLRGRYLLPLKGVDLLVRALGKGDVPLVVEPHKGHMRFAWEEEGLEVELALPLMEGSAFPDYLPLLNPLPGSLAFPFPTGEVLRVLQTLEFLADPGRPVATLWEEEGELLVRVEGPFGRGERRVKVPAPKGFQVRLYLPFLLDALRFFEGKEVLFHHPLGRHPIILRREEGAVYTAVLSPVI</sequence>
<dbReference type="GO" id="GO:0005737">
    <property type="term" value="C:cytoplasm"/>
    <property type="evidence" value="ECO:0007669"/>
    <property type="project" value="UniProtKB-SubCell"/>
</dbReference>
<comment type="similarity">
    <text evidence="2">Belongs to the beta sliding clamp family.</text>
</comment>
<evidence type="ECO:0000256" key="1">
    <source>
        <dbReference type="ARBA" id="ARBA00004496"/>
    </source>
</evidence>
<dbReference type="AlphaFoldDB" id="A0A430UEB9"/>